<dbReference type="AlphaFoldDB" id="A0AAV2LPU1"/>
<dbReference type="Proteomes" id="UP001497482">
    <property type="component" value="Chromosome 3"/>
</dbReference>
<accession>A0AAV2LPU1</accession>
<protein>
    <submittedName>
        <fullName evidence="1">Uncharacterized protein</fullName>
    </submittedName>
</protein>
<evidence type="ECO:0000313" key="1">
    <source>
        <dbReference type="EMBL" id="CAL1602554.1"/>
    </source>
</evidence>
<proteinExistence type="predicted"/>
<dbReference type="EMBL" id="OZ035825">
    <property type="protein sequence ID" value="CAL1602554.1"/>
    <property type="molecule type" value="Genomic_DNA"/>
</dbReference>
<reference evidence="1 2" key="1">
    <citation type="submission" date="2024-04" db="EMBL/GenBank/DDBJ databases">
        <authorList>
            <person name="Waldvogel A.-M."/>
            <person name="Schoenle A."/>
        </authorList>
    </citation>
    <scope>NUCLEOTIDE SEQUENCE [LARGE SCALE GENOMIC DNA]</scope>
</reference>
<gene>
    <name evidence="1" type="ORF">KC01_LOCUS30311</name>
</gene>
<organism evidence="1 2">
    <name type="scientific">Knipowitschia caucasica</name>
    <name type="common">Caucasian dwarf goby</name>
    <name type="synonym">Pomatoschistus caucasicus</name>
    <dbReference type="NCBI Taxonomy" id="637954"/>
    <lineage>
        <taxon>Eukaryota</taxon>
        <taxon>Metazoa</taxon>
        <taxon>Chordata</taxon>
        <taxon>Craniata</taxon>
        <taxon>Vertebrata</taxon>
        <taxon>Euteleostomi</taxon>
        <taxon>Actinopterygii</taxon>
        <taxon>Neopterygii</taxon>
        <taxon>Teleostei</taxon>
        <taxon>Neoteleostei</taxon>
        <taxon>Acanthomorphata</taxon>
        <taxon>Gobiaria</taxon>
        <taxon>Gobiiformes</taxon>
        <taxon>Gobioidei</taxon>
        <taxon>Gobiidae</taxon>
        <taxon>Gobiinae</taxon>
        <taxon>Knipowitschia</taxon>
    </lineage>
</organism>
<evidence type="ECO:0000313" key="2">
    <source>
        <dbReference type="Proteomes" id="UP001497482"/>
    </source>
</evidence>
<keyword evidence="2" id="KW-1185">Reference proteome</keyword>
<name>A0AAV2LPU1_KNICA</name>
<sequence length="127" mass="14344">MHTTTSRLLICFDLSSLTRSVKRNGDDRRLRSSVLLRTTSTIYNDVFVTVPVPSHQAPVMLRVVVSTVWCFGSRRRPPPAACVPSHHAPVMLWCLHSVVWQPHIAPCRHCTIVVQPCGNHEDTFFVT</sequence>